<dbReference type="InterPro" id="IPR001086">
    <property type="entry name" value="Preph_deHydtase"/>
</dbReference>
<evidence type="ECO:0000256" key="5">
    <source>
        <dbReference type="ARBA" id="ARBA00029440"/>
    </source>
</evidence>
<feature type="non-terminal residue" evidence="8">
    <location>
        <position position="1"/>
    </location>
</feature>
<dbReference type="EMBL" id="UINC01092324">
    <property type="protein sequence ID" value="SVC45807.1"/>
    <property type="molecule type" value="Genomic_DNA"/>
</dbReference>
<dbReference type="SMART" id="SM00830">
    <property type="entry name" value="CM_2"/>
    <property type="match status" value="1"/>
</dbReference>
<dbReference type="FunFam" id="3.40.190.10:FF:000029">
    <property type="entry name" value="Chorismate mutase/Prephenate dehydratase"/>
    <property type="match status" value="1"/>
</dbReference>
<reference evidence="8" key="1">
    <citation type="submission" date="2018-05" db="EMBL/GenBank/DDBJ databases">
        <authorList>
            <person name="Lanie J.A."/>
            <person name="Ng W.-L."/>
            <person name="Kazmierczak K.M."/>
            <person name="Andrzejewski T.M."/>
            <person name="Davidsen T.M."/>
            <person name="Wayne K.J."/>
            <person name="Tettelin H."/>
            <person name="Glass J.I."/>
            <person name="Rusch D."/>
            <person name="Podicherti R."/>
            <person name="Tsui H.-C.T."/>
            <person name="Winkler M.E."/>
        </authorList>
    </citation>
    <scope>NUCLEOTIDE SEQUENCE</scope>
</reference>
<dbReference type="Gene3D" id="1.20.59.10">
    <property type="entry name" value="Chorismate mutase"/>
    <property type="match status" value="1"/>
</dbReference>
<accession>A0A382MDL7</accession>
<evidence type="ECO:0000256" key="4">
    <source>
        <dbReference type="ARBA" id="ARBA00023239"/>
    </source>
</evidence>
<dbReference type="SUPFAM" id="SSF48600">
    <property type="entry name" value="Chorismate mutase II"/>
    <property type="match status" value="1"/>
</dbReference>
<protein>
    <recommendedName>
        <fullName evidence="9">Prephenate dehydratase</fullName>
    </recommendedName>
</protein>
<name>A0A382MDL7_9ZZZZ</name>
<dbReference type="PROSITE" id="PS51168">
    <property type="entry name" value="CHORISMATE_MUT_2"/>
    <property type="match status" value="1"/>
</dbReference>
<feature type="non-terminal residue" evidence="8">
    <location>
        <position position="175"/>
    </location>
</feature>
<gene>
    <name evidence="8" type="ORF">METZ01_LOCUS298661</name>
</gene>
<dbReference type="GO" id="GO:0004106">
    <property type="term" value="F:chorismate mutase activity"/>
    <property type="evidence" value="ECO:0007669"/>
    <property type="project" value="InterPro"/>
</dbReference>
<dbReference type="PANTHER" id="PTHR21022">
    <property type="entry name" value="PREPHENATE DEHYDRATASE P PROTEIN"/>
    <property type="match status" value="1"/>
</dbReference>
<evidence type="ECO:0000256" key="3">
    <source>
        <dbReference type="ARBA" id="ARBA00023222"/>
    </source>
</evidence>
<proteinExistence type="predicted"/>
<organism evidence="8">
    <name type="scientific">marine metagenome</name>
    <dbReference type="NCBI Taxonomy" id="408172"/>
    <lineage>
        <taxon>unclassified sequences</taxon>
        <taxon>metagenomes</taxon>
        <taxon>ecological metagenomes</taxon>
    </lineage>
</organism>
<dbReference type="Pfam" id="PF01817">
    <property type="entry name" value="CM_2"/>
    <property type="match status" value="1"/>
</dbReference>
<evidence type="ECO:0000313" key="8">
    <source>
        <dbReference type="EMBL" id="SVC45807.1"/>
    </source>
</evidence>
<dbReference type="PROSITE" id="PS51171">
    <property type="entry name" value="PREPHENATE_DEHYDR_3"/>
    <property type="match status" value="1"/>
</dbReference>
<dbReference type="Gene3D" id="3.40.190.10">
    <property type="entry name" value="Periplasmic binding protein-like II"/>
    <property type="match status" value="1"/>
</dbReference>
<dbReference type="NCBIfam" id="TIGR01807">
    <property type="entry name" value="CM_P2"/>
    <property type="match status" value="1"/>
</dbReference>
<dbReference type="PANTHER" id="PTHR21022:SF19">
    <property type="entry name" value="PREPHENATE DEHYDRATASE-RELATED"/>
    <property type="match status" value="1"/>
</dbReference>
<feature type="domain" description="Chorismate mutase" evidence="6">
    <location>
        <begin position="1"/>
        <end position="91"/>
    </location>
</feature>
<keyword evidence="1" id="KW-0028">Amino-acid biosynthesis</keyword>
<evidence type="ECO:0000256" key="2">
    <source>
        <dbReference type="ARBA" id="ARBA00023141"/>
    </source>
</evidence>
<dbReference type="GO" id="GO:0005737">
    <property type="term" value="C:cytoplasm"/>
    <property type="evidence" value="ECO:0007669"/>
    <property type="project" value="InterPro"/>
</dbReference>
<dbReference type="AlphaFoldDB" id="A0A382MDL7"/>
<evidence type="ECO:0008006" key="9">
    <source>
        <dbReference type="Google" id="ProtNLM"/>
    </source>
</evidence>
<evidence type="ECO:0000256" key="1">
    <source>
        <dbReference type="ARBA" id="ARBA00022605"/>
    </source>
</evidence>
<sequence length="175" mass="19272">MDLDELRQKIDAIDQKLLVLINDRASYALQVADAKTAASDGAAPVFYRPDREARVLRDLLSQNAGPMNAENIALIFRQIMSACLALEEPMRVAYLGPEGTFTQQATLKHFGKAVLGQPMVTVDDIFREVASENAHYGVVPVENSSEGVISHTLDNFLSSSLRICGEAELRVHHHL</sequence>
<dbReference type="GO" id="GO:0004664">
    <property type="term" value="F:prephenate dehydratase activity"/>
    <property type="evidence" value="ECO:0007669"/>
    <property type="project" value="InterPro"/>
</dbReference>
<dbReference type="InterPro" id="IPR010957">
    <property type="entry name" value="G/b/e-P-prot_chorismate_mutase"/>
</dbReference>
<dbReference type="InterPro" id="IPR036263">
    <property type="entry name" value="Chorismate_II_sf"/>
</dbReference>
<dbReference type="SUPFAM" id="SSF53850">
    <property type="entry name" value="Periplasmic binding protein-like II"/>
    <property type="match status" value="1"/>
</dbReference>
<dbReference type="GO" id="GO:0046417">
    <property type="term" value="P:chorismate metabolic process"/>
    <property type="evidence" value="ECO:0007669"/>
    <property type="project" value="InterPro"/>
</dbReference>
<dbReference type="Pfam" id="PF00800">
    <property type="entry name" value="PDT"/>
    <property type="match status" value="1"/>
</dbReference>
<evidence type="ECO:0000259" key="7">
    <source>
        <dbReference type="PROSITE" id="PS51171"/>
    </source>
</evidence>
<feature type="domain" description="Prephenate dehydratase" evidence="7">
    <location>
        <begin position="91"/>
        <end position="175"/>
    </location>
</feature>
<comment type="pathway">
    <text evidence="5">Amino-acid biosynthesis.</text>
</comment>
<dbReference type="GO" id="GO:0009094">
    <property type="term" value="P:L-phenylalanine biosynthetic process"/>
    <property type="evidence" value="ECO:0007669"/>
    <property type="project" value="UniProtKB-KW"/>
</dbReference>
<dbReference type="InterPro" id="IPR002701">
    <property type="entry name" value="CM_II_prokaryot"/>
</dbReference>
<keyword evidence="4" id="KW-0456">Lyase</keyword>
<keyword evidence="2" id="KW-0057">Aromatic amino acid biosynthesis</keyword>
<keyword evidence="3" id="KW-0584">Phenylalanine biosynthesis</keyword>
<evidence type="ECO:0000259" key="6">
    <source>
        <dbReference type="PROSITE" id="PS51168"/>
    </source>
</evidence>
<dbReference type="InterPro" id="IPR036979">
    <property type="entry name" value="CM_dom_sf"/>
</dbReference>